<dbReference type="OrthoDB" id="2885813at2"/>
<reference evidence="2 3" key="1">
    <citation type="submission" date="2016-10" db="EMBL/GenBank/DDBJ databases">
        <authorList>
            <person name="de Groot N.N."/>
        </authorList>
    </citation>
    <scope>NUCLEOTIDE SEQUENCE [LARGE SCALE GENOMIC DNA]</scope>
    <source>
        <strain evidence="2 3">CGMCC 1.6134</strain>
    </source>
</reference>
<evidence type="ECO:0000256" key="1">
    <source>
        <dbReference type="SAM" id="SignalP"/>
    </source>
</evidence>
<feature type="chain" id="PRO_5011589824" description="Sporulation lipoprotein YhcN/YlaJ (Spore_YhcN_YlaJ)" evidence="1">
    <location>
        <begin position="23"/>
        <end position="141"/>
    </location>
</feature>
<organism evidence="2 3">
    <name type="scientific">Salibacterium qingdaonense</name>
    <dbReference type="NCBI Taxonomy" id="266892"/>
    <lineage>
        <taxon>Bacteria</taxon>
        <taxon>Bacillati</taxon>
        <taxon>Bacillota</taxon>
        <taxon>Bacilli</taxon>
        <taxon>Bacillales</taxon>
        <taxon>Bacillaceae</taxon>
    </lineage>
</organism>
<sequence>MKKFVSLVMKPVLLTAVLILPAAGCGDKEESSLTNTTAITNYPEKLLEDMDEVTSAHAVMEGKNLYAGVAVTQWSRLRLDSVRKKGHALLKKHYPEKTIHFSTDYKVWLELNGFKEELQKKSLSGKKRKKRLTGIEDHMKG</sequence>
<gene>
    <name evidence="2" type="ORF">SAMN04488054_11087</name>
</gene>
<accession>A0A1I4M7J3</accession>
<dbReference type="AlphaFoldDB" id="A0A1I4M7J3"/>
<dbReference type="Proteomes" id="UP000199668">
    <property type="component" value="Unassembled WGS sequence"/>
</dbReference>
<dbReference type="RefSeq" id="WP_090926845.1">
    <property type="nucleotide sequence ID" value="NZ_FOTY01000010.1"/>
</dbReference>
<protein>
    <recommendedName>
        <fullName evidence="4">Sporulation lipoprotein YhcN/YlaJ (Spore_YhcN_YlaJ)</fullName>
    </recommendedName>
</protein>
<evidence type="ECO:0008006" key="4">
    <source>
        <dbReference type="Google" id="ProtNLM"/>
    </source>
</evidence>
<dbReference type="EMBL" id="FOTY01000010">
    <property type="protein sequence ID" value="SFL99140.1"/>
    <property type="molecule type" value="Genomic_DNA"/>
</dbReference>
<feature type="signal peptide" evidence="1">
    <location>
        <begin position="1"/>
        <end position="22"/>
    </location>
</feature>
<keyword evidence="3" id="KW-1185">Reference proteome</keyword>
<proteinExistence type="predicted"/>
<evidence type="ECO:0000313" key="2">
    <source>
        <dbReference type="EMBL" id="SFL99140.1"/>
    </source>
</evidence>
<keyword evidence="1" id="KW-0732">Signal</keyword>
<dbReference type="STRING" id="266892.SAMN04488054_11087"/>
<name>A0A1I4M7J3_9BACI</name>
<evidence type="ECO:0000313" key="3">
    <source>
        <dbReference type="Proteomes" id="UP000199668"/>
    </source>
</evidence>